<dbReference type="PANTHER" id="PTHR20963">
    <property type="entry name" value="MULTIPLE INOSITOL POLYPHOSPHATE PHOSPHATASE-RELATED"/>
    <property type="match status" value="1"/>
</dbReference>
<dbReference type="InterPro" id="IPR000560">
    <property type="entry name" value="His_Pase_clade-2"/>
</dbReference>
<dbReference type="Gene3D" id="3.40.50.1240">
    <property type="entry name" value="Phosphoglycerate mutase-like"/>
    <property type="match status" value="1"/>
</dbReference>
<dbReference type="GO" id="GO:0003993">
    <property type="term" value="F:acid phosphatase activity"/>
    <property type="evidence" value="ECO:0007669"/>
    <property type="project" value="TreeGrafter"/>
</dbReference>
<dbReference type="GO" id="GO:0052745">
    <property type="term" value="F:inositol phosphate phosphatase activity"/>
    <property type="evidence" value="ECO:0007669"/>
    <property type="project" value="TreeGrafter"/>
</dbReference>
<evidence type="ECO:0000256" key="11">
    <source>
        <dbReference type="ARBA" id="ARBA00031642"/>
    </source>
</evidence>
<dbReference type="RefSeq" id="XP_008792168.1">
    <property type="nucleotide sequence ID" value="XM_008793946.4"/>
</dbReference>
<evidence type="ECO:0000256" key="10">
    <source>
        <dbReference type="ARBA" id="ARBA00023180"/>
    </source>
</evidence>
<reference evidence="19" key="2">
    <citation type="submission" date="2025-08" db="UniProtKB">
        <authorList>
            <consortium name="RefSeq"/>
        </authorList>
    </citation>
    <scope>IDENTIFICATION</scope>
    <source>
        <tissue evidence="19">Young leaves</tissue>
    </source>
</reference>
<dbReference type="OrthoDB" id="6509975at2759"/>
<dbReference type="GO" id="GO:0005886">
    <property type="term" value="C:plasma membrane"/>
    <property type="evidence" value="ECO:0007669"/>
    <property type="project" value="UniProtKB-SubCell"/>
</dbReference>
<reference evidence="18" key="1">
    <citation type="journal article" date="2019" name="Nat. Commun.">
        <title>Genome-wide association mapping of date palm fruit traits.</title>
        <authorList>
            <person name="Hazzouri K.M."/>
            <person name="Gros-Balthazard M."/>
            <person name="Flowers J.M."/>
            <person name="Copetti D."/>
            <person name="Lemansour A."/>
            <person name="Lebrun M."/>
            <person name="Masmoudi K."/>
            <person name="Ferrand S."/>
            <person name="Dhar M.I."/>
            <person name="Fresquez Z.A."/>
            <person name="Rosas U."/>
            <person name="Zhang J."/>
            <person name="Talag J."/>
            <person name="Lee S."/>
            <person name="Kudrna D."/>
            <person name="Powell R.F."/>
            <person name="Leitch I.J."/>
            <person name="Krueger R.R."/>
            <person name="Wing R.A."/>
            <person name="Amiri K.M.A."/>
            <person name="Purugganan M.D."/>
        </authorList>
    </citation>
    <scope>NUCLEOTIDE SEQUENCE [LARGE SCALE GENOMIC DNA]</scope>
    <source>
        <strain evidence="18">cv. Khalas</strain>
    </source>
</reference>
<dbReference type="SUPFAM" id="SSF53254">
    <property type="entry name" value="Phosphoglycerate mutase-like"/>
    <property type="match status" value="1"/>
</dbReference>
<dbReference type="KEGG" id="pda:103708852"/>
<evidence type="ECO:0000256" key="12">
    <source>
        <dbReference type="ARBA" id="ARBA00043668"/>
    </source>
</evidence>
<dbReference type="GO" id="GO:0034417">
    <property type="term" value="F:bisphosphoglycerate 3-phosphatase activity"/>
    <property type="evidence" value="ECO:0007669"/>
    <property type="project" value="UniProtKB-EC"/>
</dbReference>
<dbReference type="InterPro" id="IPR016274">
    <property type="entry name" value="Histidine_acid_Pase_euk"/>
</dbReference>
<evidence type="ECO:0000313" key="18">
    <source>
        <dbReference type="Proteomes" id="UP000228380"/>
    </source>
</evidence>
<protein>
    <recommendedName>
        <fullName evidence="5">Multiple inositol polyphosphate phosphatase 1</fullName>
        <ecNumber evidence="4">3.1.3.62</ecNumber>
        <ecNumber evidence="3">3.1.3.80</ecNumber>
    </recommendedName>
    <alternativeName>
        <fullName evidence="11">2,3-bisphosphoglycerate 3-phosphatase</fullName>
    </alternativeName>
</protein>
<dbReference type="CDD" id="cd07061">
    <property type="entry name" value="HP_HAP_like"/>
    <property type="match status" value="1"/>
</dbReference>
<dbReference type="AlphaFoldDB" id="A0A8B7C5E1"/>
<evidence type="ECO:0000256" key="17">
    <source>
        <dbReference type="SAM" id="SignalP"/>
    </source>
</evidence>
<keyword evidence="18" id="KW-1185">Reference proteome</keyword>
<accession>A0A8B7C5E1</accession>
<evidence type="ECO:0000256" key="3">
    <source>
        <dbReference type="ARBA" id="ARBA00012976"/>
    </source>
</evidence>
<evidence type="ECO:0000256" key="13">
    <source>
        <dbReference type="ARBA" id="ARBA00043671"/>
    </source>
</evidence>
<evidence type="ECO:0000256" key="2">
    <source>
        <dbReference type="ARBA" id="ARBA00008422"/>
    </source>
</evidence>
<feature type="chain" id="PRO_5034371615" description="Multiple inositol polyphosphate phosphatase 1" evidence="17">
    <location>
        <begin position="26"/>
        <end position="519"/>
    </location>
</feature>
<evidence type="ECO:0000256" key="4">
    <source>
        <dbReference type="ARBA" id="ARBA00013040"/>
    </source>
</evidence>
<keyword evidence="7 17" id="KW-0732">Signal</keyword>
<keyword evidence="16" id="KW-1015">Disulfide bond</keyword>
<evidence type="ECO:0000256" key="5">
    <source>
        <dbReference type="ARBA" id="ARBA00018097"/>
    </source>
</evidence>
<organism evidence="18 19">
    <name type="scientific">Phoenix dactylifera</name>
    <name type="common">Date palm</name>
    <dbReference type="NCBI Taxonomy" id="42345"/>
    <lineage>
        <taxon>Eukaryota</taxon>
        <taxon>Viridiplantae</taxon>
        <taxon>Streptophyta</taxon>
        <taxon>Embryophyta</taxon>
        <taxon>Tracheophyta</taxon>
        <taxon>Spermatophyta</taxon>
        <taxon>Magnoliopsida</taxon>
        <taxon>Liliopsida</taxon>
        <taxon>Arecaceae</taxon>
        <taxon>Coryphoideae</taxon>
        <taxon>Phoeniceae</taxon>
        <taxon>Phoenix</taxon>
    </lineage>
</organism>
<evidence type="ECO:0000256" key="16">
    <source>
        <dbReference type="PIRSR" id="PIRSR000894-2"/>
    </source>
</evidence>
<feature type="disulfide bond" evidence="16">
    <location>
        <begin position="266"/>
        <end position="280"/>
    </location>
</feature>
<evidence type="ECO:0000256" key="1">
    <source>
        <dbReference type="ARBA" id="ARBA00004236"/>
    </source>
</evidence>
<feature type="signal peptide" evidence="17">
    <location>
        <begin position="1"/>
        <end position="25"/>
    </location>
</feature>
<comment type="catalytic activity">
    <reaction evidence="15">
        <text>(2R)-2,3-bisphosphoglycerate + H2O = (2R)-2-phosphoglycerate + phosphate</text>
        <dbReference type="Rhea" id="RHEA:27381"/>
        <dbReference type="ChEBI" id="CHEBI:15377"/>
        <dbReference type="ChEBI" id="CHEBI:43474"/>
        <dbReference type="ChEBI" id="CHEBI:58248"/>
        <dbReference type="ChEBI" id="CHEBI:58289"/>
        <dbReference type="EC" id="3.1.3.80"/>
    </reaction>
    <physiologicalReaction direction="left-to-right" evidence="15">
        <dbReference type="Rhea" id="RHEA:27382"/>
    </physiologicalReaction>
</comment>
<comment type="catalytic activity">
    <reaction evidence="12">
        <text>1D-myo-inositol 1,2,5,6-tetrakisphosphate + H2O = 1D-myo-inositol 1,2,6-trisphosphate + phosphate</text>
        <dbReference type="Rhea" id="RHEA:77119"/>
        <dbReference type="ChEBI" id="CHEBI:15377"/>
        <dbReference type="ChEBI" id="CHEBI:43474"/>
        <dbReference type="ChEBI" id="CHEBI:195535"/>
        <dbReference type="ChEBI" id="CHEBI:195537"/>
        <dbReference type="EC" id="3.1.3.62"/>
    </reaction>
    <physiologicalReaction direction="left-to-right" evidence="12">
        <dbReference type="Rhea" id="RHEA:77120"/>
    </physiologicalReaction>
</comment>
<dbReference type="Pfam" id="PF00328">
    <property type="entry name" value="His_Phos_2"/>
    <property type="match status" value="1"/>
</dbReference>
<dbReference type="PIRSF" id="PIRSF000894">
    <property type="entry name" value="Acid_phosphatase"/>
    <property type="match status" value="1"/>
</dbReference>
<evidence type="ECO:0000313" key="19">
    <source>
        <dbReference type="RefSeq" id="XP_008792168.1"/>
    </source>
</evidence>
<keyword evidence="6" id="KW-1003">Cell membrane</keyword>
<evidence type="ECO:0000256" key="7">
    <source>
        <dbReference type="ARBA" id="ARBA00022729"/>
    </source>
</evidence>
<dbReference type="GeneID" id="103708852"/>
<comment type="subcellular location">
    <subcellularLocation>
        <location evidence="1">Cell membrane</location>
    </subcellularLocation>
</comment>
<evidence type="ECO:0000256" key="8">
    <source>
        <dbReference type="ARBA" id="ARBA00022801"/>
    </source>
</evidence>
<evidence type="ECO:0000256" key="9">
    <source>
        <dbReference type="ARBA" id="ARBA00023136"/>
    </source>
</evidence>
<evidence type="ECO:0000256" key="6">
    <source>
        <dbReference type="ARBA" id="ARBA00022475"/>
    </source>
</evidence>
<feature type="disulfide bond" evidence="16">
    <location>
        <begin position="444"/>
        <end position="450"/>
    </location>
</feature>
<evidence type="ECO:0000256" key="14">
    <source>
        <dbReference type="ARBA" id="ARBA00043691"/>
    </source>
</evidence>
<feature type="disulfide bond" evidence="16">
    <location>
        <begin position="60"/>
        <end position="410"/>
    </location>
</feature>
<evidence type="ECO:0000256" key="15">
    <source>
        <dbReference type="ARBA" id="ARBA00043832"/>
    </source>
</evidence>
<proteinExistence type="inferred from homology"/>
<dbReference type="InterPro" id="IPR029033">
    <property type="entry name" value="His_PPase_superfam"/>
</dbReference>
<dbReference type="PANTHER" id="PTHR20963:SF8">
    <property type="entry name" value="MULTIPLE INOSITOL POLYPHOSPHATE PHOSPHATASE 1"/>
    <property type="match status" value="1"/>
</dbReference>
<keyword evidence="9" id="KW-0472">Membrane</keyword>
<dbReference type="FunFam" id="3.40.50.1240:FF:000017">
    <property type="entry name" value="Histidine acid phosphatase family protein"/>
    <property type="match status" value="1"/>
</dbReference>
<dbReference type="EC" id="3.1.3.62" evidence="4"/>
<keyword evidence="8" id="KW-0378">Hydrolase</keyword>
<comment type="catalytic activity">
    <reaction evidence="14">
        <text>1D-myo-inositol hexakisphosphate + H2O = 1D-myo-inositol 1,2,4,5,6-pentakisphosphate + phosphate</text>
        <dbReference type="Rhea" id="RHEA:16989"/>
        <dbReference type="ChEBI" id="CHEBI:15377"/>
        <dbReference type="ChEBI" id="CHEBI:43474"/>
        <dbReference type="ChEBI" id="CHEBI:57798"/>
        <dbReference type="ChEBI" id="CHEBI:58130"/>
        <dbReference type="EC" id="3.1.3.62"/>
    </reaction>
    <physiologicalReaction direction="left-to-right" evidence="14">
        <dbReference type="Rhea" id="RHEA:16990"/>
    </physiologicalReaction>
</comment>
<comment type="similarity">
    <text evidence="2">Belongs to the histidine acid phosphatase family. MINPP1 subfamily.</text>
</comment>
<gene>
    <name evidence="19" type="primary">LOC103708852</name>
</gene>
<dbReference type="Proteomes" id="UP000228380">
    <property type="component" value="Chromosome 12"/>
</dbReference>
<dbReference type="EC" id="3.1.3.80" evidence="3"/>
<comment type="catalytic activity">
    <reaction evidence="13">
        <text>1D-myo-inositol 1,2,4,5,6-pentakisphosphate + H2O = 1D-myo-inositol 1,2,5,6-tetrakisphosphate + phosphate</text>
        <dbReference type="Rhea" id="RHEA:77115"/>
        <dbReference type="ChEBI" id="CHEBI:15377"/>
        <dbReference type="ChEBI" id="CHEBI:43474"/>
        <dbReference type="ChEBI" id="CHEBI:57798"/>
        <dbReference type="ChEBI" id="CHEBI:195535"/>
        <dbReference type="EC" id="3.1.3.62"/>
    </reaction>
    <physiologicalReaction direction="left-to-right" evidence="13">
        <dbReference type="Rhea" id="RHEA:77116"/>
    </physiologicalReaction>
</comment>
<keyword evidence="10" id="KW-0325">Glycoprotein</keyword>
<name>A0A8B7C5E1_PHODC</name>
<sequence>MAFAFSSILLALLLAPSLLVRPSAGESFDVRQHLSTVSRYGAAKDPNNANFVPSAIPDGCKAVHLNLVARHGTRSPTKKRIKELDQLAIRLDTLLNDARESQKGSSLEKIPKWLSGWQSPWKGREKGGELISKGEDELYHLGIRVREIFPALFDEEYHPDIFTIRATQVPRASASAVAFGMGLFSGKGSLGPGQHRAFSVLSESRASDICLRFFDTCQTYKEFRSSQEPAVEKLKEPILDEITSSLVTRFQLNFTRRDVASLWFLCKQEASLLEITDQACALFSAYEVSLLEWTDDLEVFVLKGYGKAINYRMGVPLLQEVVQSMEQAIMAKEENRTPATFEKARLRFAHAETLVPFTCLLGLFLEGSEFEQIQREQPLCLPPKPPQKRNWRGSIVAPFSGNNMLALYQCPGNNSSGVMLSGAHRSKYFVHVLHNEIPTPVPGCGNMDFCPFEVFKERVVNPHLKHDFHSVCNVKLELPGAKIEQMKSCSLICKLSNLFRKLFIPKRSNTYTKIQKTEL</sequence>